<dbReference type="InterPro" id="IPR029001">
    <property type="entry name" value="ITPase-like_fam"/>
</dbReference>
<dbReference type="GO" id="GO:0005737">
    <property type="term" value="C:cytoplasm"/>
    <property type="evidence" value="ECO:0007669"/>
    <property type="project" value="UniProtKB-SubCell"/>
</dbReference>
<dbReference type="NCBIfam" id="TIGR00172">
    <property type="entry name" value="maf"/>
    <property type="match status" value="1"/>
</dbReference>
<comment type="subcellular location">
    <subcellularLocation>
        <location evidence="4">Cytoplasm</location>
    </subcellularLocation>
</comment>
<dbReference type="PANTHER" id="PTHR43213">
    <property type="entry name" value="BIFUNCTIONAL DTTP/UTP PYROPHOSPHATASE/METHYLTRANSFERASE PROTEIN-RELATED"/>
    <property type="match status" value="1"/>
</dbReference>
<protein>
    <recommendedName>
        <fullName evidence="4">dTTP/UTP pyrophosphatase</fullName>
        <shortName evidence="4">dTTPase/UTPase</shortName>
        <ecNumber evidence="4">3.6.1.9</ecNumber>
    </recommendedName>
    <alternativeName>
        <fullName evidence="4">Nucleoside triphosphate pyrophosphatase</fullName>
    </alternativeName>
    <alternativeName>
        <fullName evidence="4">Nucleotide pyrophosphatase</fullName>
        <shortName evidence="4">Nucleotide PPase</shortName>
    </alternativeName>
</protein>
<dbReference type="InterPro" id="IPR003697">
    <property type="entry name" value="Maf-like"/>
</dbReference>
<keyword evidence="3 4" id="KW-0546">Nucleotide metabolism</keyword>
<dbReference type="GO" id="GO:0036218">
    <property type="term" value="F:dTTP diphosphatase activity"/>
    <property type="evidence" value="ECO:0007669"/>
    <property type="project" value="RHEA"/>
</dbReference>
<evidence type="ECO:0000256" key="2">
    <source>
        <dbReference type="ARBA" id="ARBA00022801"/>
    </source>
</evidence>
<comment type="cofactor">
    <cofactor evidence="1 4">
        <name>a divalent metal cation</name>
        <dbReference type="ChEBI" id="CHEBI:60240"/>
    </cofactor>
</comment>
<name>A0A426QHL5_9GAMM</name>
<comment type="similarity">
    <text evidence="4">Belongs to the Maf family. YhdE subfamily.</text>
</comment>
<dbReference type="PANTHER" id="PTHR43213:SF5">
    <property type="entry name" value="BIFUNCTIONAL DTTP_UTP PYROPHOSPHATASE_METHYLTRANSFERASE PROTEIN-RELATED"/>
    <property type="match status" value="1"/>
</dbReference>
<dbReference type="RefSeq" id="WP_125180469.1">
    <property type="nucleotide sequence ID" value="NZ_QZMU01000001.1"/>
</dbReference>
<evidence type="ECO:0000313" key="6">
    <source>
        <dbReference type="Proteomes" id="UP000287798"/>
    </source>
</evidence>
<dbReference type="EMBL" id="QZMU01000001">
    <property type="protein sequence ID" value="RRQ21255.1"/>
    <property type="molecule type" value="Genomic_DNA"/>
</dbReference>
<keyword evidence="6" id="KW-1185">Reference proteome</keyword>
<dbReference type="Proteomes" id="UP000287798">
    <property type="component" value="Unassembled WGS sequence"/>
</dbReference>
<comment type="function">
    <text evidence="4">Nucleoside triphosphate pyrophosphatase that hydrolyzes dTTP and UTP. May have a dual role in cell division arrest and in preventing the incorporation of modified nucleotides into cellular nucleic acids.</text>
</comment>
<dbReference type="GO" id="GO:0009117">
    <property type="term" value="P:nucleotide metabolic process"/>
    <property type="evidence" value="ECO:0007669"/>
    <property type="project" value="UniProtKB-KW"/>
</dbReference>
<reference evidence="5 6" key="1">
    <citation type="journal article" date="2010" name="Int. J. Syst. Evol. Microbiol.">
        <title>Thiohalobacter thiocyanaticus gen. nov., sp. nov., a moderately halophilic, sulfur-oxidizing gammaproteobacterium from hypersaline lakes, that utilizes thiocyanate.</title>
        <authorList>
            <person name="Sorokin D.Y."/>
            <person name="Kovaleva O.L."/>
            <person name="Tourova T.P."/>
            <person name="Muyzer G."/>
        </authorList>
    </citation>
    <scope>NUCLEOTIDE SEQUENCE [LARGE SCALE GENOMIC DNA]</scope>
    <source>
        <strain evidence="5 6">Hrh1</strain>
    </source>
</reference>
<feature type="active site" description="Proton acceptor" evidence="4">
    <location>
        <position position="68"/>
    </location>
</feature>
<evidence type="ECO:0000313" key="5">
    <source>
        <dbReference type="EMBL" id="RRQ21255.1"/>
    </source>
</evidence>
<evidence type="ECO:0000256" key="4">
    <source>
        <dbReference type="HAMAP-Rule" id="MF_00528"/>
    </source>
</evidence>
<dbReference type="OrthoDB" id="9807767at2"/>
<sequence>MILLASASPRRRELLDQLGVAHRAEAVDIDETPRRDEPVADLVCRLALTKARTLAARSGVELPVLGADTLISLDGVALGKPAGREDGLAMLARLSGREHEVLSAVALVTGAGGSVRLNRSRVRFRALTRAECEAYWATGEPADKAGAYAIQGRAAMFISHLEGSYTGVMGLPLYETAELLRESDIGIT</sequence>
<dbReference type="EC" id="3.6.1.9" evidence="4"/>
<comment type="caution">
    <text evidence="4">Lacks conserved residue(s) required for the propagation of feature annotation.</text>
</comment>
<dbReference type="SUPFAM" id="SSF52972">
    <property type="entry name" value="ITPase-like"/>
    <property type="match status" value="1"/>
</dbReference>
<evidence type="ECO:0000256" key="3">
    <source>
        <dbReference type="ARBA" id="ARBA00023080"/>
    </source>
</evidence>
<comment type="catalytic activity">
    <reaction evidence="4">
        <text>dTTP + H2O = dTMP + diphosphate + H(+)</text>
        <dbReference type="Rhea" id="RHEA:28534"/>
        <dbReference type="ChEBI" id="CHEBI:15377"/>
        <dbReference type="ChEBI" id="CHEBI:15378"/>
        <dbReference type="ChEBI" id="CHEBI:33019"/>
        <dbReference type="ChEBI" id="CHEBI:37568"/>
        <dbReference type="ChEBI" id="CHEBI:63528"/>
        <dbReference type="EC" id="3.6.1.9"/>
    </reaction>
</comment>
<feature type="site" description="Important for substrate specificity" evidence="4">
    <location>
        <position position="69"/>
    </location>
</feature>
<comment type="catalytic activity">
    <reaction evidence="4">
        <text>UTP + H2O = UMP + diphosphate + H(+)</text>
        <dbReference type="Rhea" id="RHEA:29395"/>
        <dbReference type="ChEBI" id="CHEBI:15377"/>
        <dbReference type="ChEBI" id="CHEBI:15378"/>
        <dbReference type="ChEBI" id="CHEBI:33019"/>
        <dbReference type="ChEBI" id="CHEBI:46398"/>
        <dbReference type="ChEBI" id="CHEBI:57865"/>
        <dbReference type="EC" id="3.6.1.9"/>
    </reaction>
</comment>
<evidence type="ECO:0000256" key="1">
    <source>
        <dbReference type="ARBA" id="ARBA00001968"/>
    </source>
</evidence>
<accession>A0A426QHL5</accession>
<dbReference type="Gene3D" id="3.90.950.10">
    <property type="match status" value="1"/>
</dbReference>
<dbReference type="GO" id="GO:0036221">
    <property type="term" value="F:UTP diphosphatase activity"/>
    <property type="evidence" value="ECO:0007669"/>
    <property type="project" value="RHEA"/>
</dbReference>
<feature type="site" description="Important for substrate specificity" evidence="4">
    <location>
        <position position="10"/>
    </location>
</feature>
<dbReference type="HAMAP" id="MF_00528">
    <property type="entry name" value="Maf"/>
    <property type="match status" value="1"/>
</dbReference>
<organism evidence="5 6">
    <name type="scientific">Thiohalobacter thiocyanaticus</name>
    <dbReference type="NCBI Taxonomy" id="585455"/>
    <lineage>
        <taxon>Bacteria</taxon>
        <taxon>Pseudomonadati</taxon>
        <taxon>Pseudomonadota</taxon>
        <taxon>Gammaproteobacteria</taxon>
        <taxon>Thiohalobacterales</taxon>
        <taxon>Thiohalobacteraceae</taxon>
        <taxon>Thiohalobacter</taxon>
    </lineage>
</organism>
<gene>
    <name evidence="5" type="ORF">D6C00_04325</name>
</gene>
<dbReference type="AlphaFoldDB" id="A0A426QHL5"/>
<feature type="site" description="Important for substrate specificity" evidence="4">
    <location>
        <position position="151"/>
    </location>
</feature>
<proteinExistence type="inferred from homology"/>
<keyword evidence="2 4" id="KW-0378">Hydrolase</keyword>
<dbReference type="PIRSF" id="PIRSF006305">
    <property type="entry name" value="Maf"/>
    <property type="match status" value="1"/>
</dbReference>
<dbReference type="Pfam" id="PF02545">
    <property type="entry name" value="Maf"/>
    <property type="match status" value="1"/>
</dbReference>
<comment type="caution">
    <text evidence="5">The sequence shown here is derived from an EMBL/GenBank/DDBJ whole genome shotgun (WGS) entry which is preliminary data.</text>
</comment>
<dbReference type="CDD" id="cd00555">
    <property type="entry name" value="Maf"/>
    <property type="match status" value="1"/>
</dbReference>
<keyword evidence="4" id="KW-0963">Cytoplasm</keyword>